<dbReference type="EMBL" id="CASHSV030000002">
    <property type="protein sequence ID" value="CAJ2636493.1"/>
    <property type="molecule type" value="Genomic_DNA"/>
</dbReference>
<dbReference type="Proteomes" id="UP001177021">
    <property type="component" value="Unassembled WGS sequence"/>
</dbReference>
<keyword evidence="2" id="KW-1185">Reference proteome</keyword>
<reference evidence="1" key="1">
    <citation type="submission" date="2023-10" db="EMBL/GenBank/DDBJ databases">
        <authorList>
            <person name="Rodriguez Cubillos JULIANA M."/>
            <person name="De Vega J."/>
        </authorList>
    </citation>
    <scope>NUCLEOTIDE SEQUENCE</scope>
</reference>
<comment type="caution">
    <text evidence="1">The sequence shown here is derived from an EMBL/GenBank/DDBJ whole genome shotgun (WGS) entry which is preliminary data.</text>
</comment>
<accession>A0ACB0IXA5</accession>
<protein>
    <submittedName>
        <fullName evidence="1">Uncharacterized protein</fullName>
    </submittedName>
</protein>
<sequence>MAAAVSVVVAVAVKTVVAPELGFELRADPADSKAEVEMRLSHMNNSTVISLIKSMNYLALRTIKANAQKNSAALSISGIKLVTRWAIYIIEYACESLKLNHPETQVRNKSTENFLNLIKEGKSFATSLYLNRQKVQNLMKKPMMKSQKINLTPKSLKWKGFFLFAMTIPMKQRNQEPGLYFKVQWKCYDSSYDTREPIEGVRCMT</sequence>
<organism evidence="1 2">
    <name type="scientific">Trifolium pratense</name>
    <name type="common">Red clover</name>
    <dbReference type="NCBI Taxonomy" id="57577"/>
    <lineage>
        <taxon>Eukaryota</taxon>
        <taxon>Viridiplantae</taxon>
        <taxon>Streptophyta</taxon>
        <taxon>Embryophyta</taxon>
        <taxon>Tracheophyta</taxon>
        <taxon>Spermatophyta</taxon>
        <taxon>Magnoliopsida</taxon>
        <taxon>eudicotyledons</taxon>
        <taxon>Gunneridae</taxon>
        <taxon>Pentapetalae</taxon>
        <taxon>rosids</taxon>
        <taxon>fabids</taxon>
        <taxon>Fabales</taxon>
        <taxon>Fabaceae</taxon>
        <taxon>Papilionoideae</taxon>
        <taxon>50 kb inversion clade</taxon>
        <taxon>NPAAA clade</taxon>
        <taxon>Hologalegina</taxon>
        <taxon>IRL clade</taxon>
        <taxon>Trifolieae</taxon>
        <taxon>Trifolium</taxon>
    </lineage>
</organism>
<evidence type="ECO:0000313" key="2">
    <source>
        <dbReference type="Proteomes" id="UP001177021"/>
    </source>
</evidence>
<evidence type="ECO:0000313" key="1">
    <source>
        <dbReference type="EMBL" id="CAJ2636493.1"/>
    </source>
</evidence>
<name>A0ACB0IXA5_TRIPR</name>
<proteinExistence type="predicted"/>
<gene>
    <name evidence="1" type="ORF">MILVUS5_LOCUS6978</name>
</gene>